<comment type="caution">
    <text evidence="1">The sequence shown here is derived from an EMBL/GenBank/DDBJ whole genome shotgun (WGS) entry which is preliminary data.</text>
</comment>
<keyword evidence="2" id="KW-1185">Reference proteome</keyword>
<name>A0A090T4N4_9VIBR</name>
<reference evidence="1 2" key="1">
    <citation type="submission" date="2014-09" db="EMBL/GenBank/DDBJ databases">
        <title>Vibrio maritimus JCM 19240. (C210) whole genome shotgun sequence.</title>
        <authorList>
            <person name="Sawabe T."/>
            <person name="Meirelles P."/>
            <person name="Nakanishi M."/>
            <person name="Sayaka M."/>
            <person name="Hattori M."/>
            <person name="Ohkuma M."/>
        </authorList>
    </citation>
    <scope>NUCLEOTIDE SEQUENCE [LARGE SCALE GENOMIC DNA]</scope>
    <source>
        <strain evidence="1 2">JCM 19240</strain>
    </source>
</reference>
<gene>
    <name evidence="1" type="ORF">JCM19240_4441</name>
</gene>
<dbReference type="Proteomes" id="UP000029224">
    <property type="component" value="Unassembled WGS sequence"/>
</dbReference>
<dbReference type="AlphaFoldDB" id="A0A090T4N4"/>
<reference evidence="1 2" key="2">
    <citation type="submission" date="2014-09" db="EMBL/GenBank/DDBJ databases">
        <authorList>
            <consortium name="NBRP consortium"/>
            <person name="Sawabe T."/>
            <person name="Meirelles P."/>
            <person name="Nakanishi M."/>
            <person name="Sayaka M."/>
            <person name="Hattori M."/>
            <person name="Ohkuma M."/>
        </authorList>
    </citation>
    <scope>NUCLEOTIDE SEQUENCE [LARGE SCALE GENOMIC DNA]</scope>
    <source>
        <strain evidence="1 2">JCM 19240</strain>
    </source>
</reference>
<evidence type="ECO:0000313" key="1">
    <source>
        <dbReference type="EMBL" id="GAL34891.1"/>
    </source>
</evidence>
<dbReference type="OrthoDB" id="5867942at2"/>
<sequence>MAHYLITVPKATNQTIDITNTANEGELDSATIWELGHKTVICWGDPASAACDADIIADVSLNRSQSYWGRSWIVVDNDEHTVQACTDRLGIFLFGLVSTSTAPRCIPVVKR</sequence>
<dbReference type="EMBL" id="BBMT01000005">
    <property type="protein sequence ID" value="GAL34891.1"/>
    <property type="molecule type" value="Genomic_DNA"/>
</dbReference>
<accession>A0A090T4N4</accession>
<proteinExistence type="predicted"/>
<evidence type="ECO:0000313" key="2">
    <source>
        <dbReference type="Proteomes" id="UP000029224"/>
    </source>
</evidence>
<protein>
    <submittedName>
        <fullName evidence="1">Uncharacterized protein</fullName>
    </submittedName>
</protein>
<organism evidence="1 2">
    <name type="scientific">Vibrio maritimus</name>
    <dbReference type="NCBI Taxonomy" id="990268"/>
    <lineage>
        <taxon>Bacteria</taxon>
        <taxon>Pseudomonadati</taxon>
        <taxon>Pseudomonadota</taxon>
        <taxon>Gammaproteobacteria</taxon>
        <taxon>Vibrionales</taxon>
        <taxon>Vibrionaceae</taxon>
        <taxon>Vibrio</taxon>
    </lineage>
</organism>